<dbReference type="AlphaFoldDB" id="A0A6C0HLR0"/>
<reference evidence="1" key="1">
    <citation type="journal article" date="2020" name="Nature">
        <title>Giant virus diversity and host interactions through global metagenomics.</title>
        <authorList>
            <person name="Schulz F."/>
            <person name="Roux S."/>
            <person name="Paez-Espino D."/>
            <person name="Jungbluth S."/>
            <person name="Walsh D.A."/>
            <person name="Denef V.J."/>
            <person name="McMahon K.D."/>
            <person name="Konstantinidis K.T."/>
            <person name="Eloe-Fadrosh E.A."/>
            <person name="Kyrpides N.C."/>
            <person name="Woyke T."/>
        </authorList>
    </citation>
    <scope>NUCLEOTIDE SEQUENCE</scope>
    <source>
        <strain evidence="1">GVMAG-M-3300023184-13</strain>
    </source>
</reference>
<organism evidence="1">
    <name type="scientific">viral metagenome</name>
    <dbReference type="NCBI Taxonomy" id="1070528"/>
    <lineage>
        <taxon>unclassified sequences</taxon>
        <taxon>metagenomes</taxon>
        <taxon>organismal metagenomes</taxon>
    </lineage>
</organism>
<evidence type="ECO:0000313" key="1">
    <source>
        <dbReference type="EMBL" id="QHT81310.1"/>
    </source>
</evidence>
<proteinExistence type="predicted"/>
<sequence length="29" mass="3204">MQSVTHSVTQPLLILLINVYDIACNAENC</sequence>
<accession>A0A6C0HLR0</accession>
<dbReference type="EMBL" id="MN739980">
    <property type="protein sequence ID" value="QHT81310.1"/>
    <property type="molecule type" value="Genomic_DNA"/>
</dbReference>
<name>A0A6C0HLR0_9ZZZZ</name>
<protein>
    <submittedName>
        <fullName evidence="1">Uncharacterized protein</fullName>
    </submittedName>
</protein>